<evidence type="ECO:0000313" key="13">
    <source>
        <dbReference type="EMBL" id="MBB5346092.1"/>
    </source>
</evidence>
<evidence type="ECO:0000256" key="6">
    <source>
        <dbReference type="ARBA" id="ARBA00022822"/>
    </source>
</evidence>
<dbReference type="PIRSF" id="PIRSF001413">
    <property type="entry name" value="Trp_syn_beta"/>
    <property type="match status" value="1"/>
</dbReference>
<gene>
    <name evidence="11" type="primary">trpB</name>
    <name evidence="13" type="ORF">HDF10_004102</name>
</gene>
<comment type="function">
    <text evidence="11">The beta subunit is responsible for the synthesis of L-tryptophan from indole and L-serine.</text>
</comment>
<comment type="catalytic activity">
    <reaction evidence="10 11">
        <text>(1S,2R)-1-C-(indol-3-yl)glycerol 3-phosphate + L-serine = D-glyceraldehyde 3-phosphate + L-tryptophan + H2O</text>
        <dbReference type="Rhea" id="RHEA:10532"/>
        <dbReference type="ChEBI" id="CHEBI:15377"/>
        <dbReference type="ChEBI" id="CHEBI:33384"/>
        <dbReference type="ChEBI" id="CHEBI:57912"/>
        <dbReference type="ChEBI" id="CHEBI:58866"/>
        <dbReference type="ChEBI" id="CHEBI:59776"/>
        <dbReference type="EC" id="4.2.1.20"/>
    </reaction>
</comment>
<evidence type="ECO:0000256" key="5">
    <source>
        <dbReference type="ARBA" id="ARBA00022605"/>
    </source>
</evidence>
<dbReference type="CDD" id="cd06446">
    <property type="entry name" value="Trp-synth_B"/>
    <property type="match status" value="1"/>
</dbReference>
<evidence type="ECO:0000259" key="12">
    <source>
        <dbReference type="Pfam" id="PF00291"/>
    </source>
</evidence>
<dbReference type="HAMAP" id="MF_00133">
    <property type="entry name" value="Trp_synth_beta"/>
    <property type="match status" value="1"/>
</dbReference>
<evidence type="ECO:0000256" key="4">
    <source>
        <dbReference type="ARBA" id="ARBA00011270"/>
    </source>
</evidence>
<comment type="caution">
    <text evidence="13">The sequence shown here is derived from an EMBL/GenBank/DDBJ whole genome shotgun (WGS) entry which is preliminary data.</text>
</comment>
<dbReference type="Gene3D" id="3.40.50.1100">
    <property type="match status" value="2"/>
</dbReference>
<dbReference type="FunFam" id="3.40.50.1100:FF:000001">
    <property type="entry name" value="Tryptophan synthase beta chain"/>
    <property type="match status" value="1"/>
</dbReference>
<keyword evidence="6 11" id="KW-0822">Tryptophan biosynthesis</keyword>
<comment type="subunit">
    <text evidence="4 11">Tetramer of two alpha and two beta chains.</text>
</comment>
<evidence type="ECO:0000256" key="1">
    <source>
        <dbReference type="ARBA" id="ARBA00001933"/>
    </source>
</evidence>
<evidence type="ECO:0000256" key="9">
    <source>
        <dbReference type="ARBA" id="ARBA00023239"/>
    </source>
</evidence>
<dbReference type="InterPro" id="IPR036052">
    <property type="entry name" value="TrpB-like_PALP_sf"/>
</dbReference>
<keyword evidence="9 11" id="KW-0456">Lyase</keyword>
<dbReference type="PROSITE" id="PS00168">
    <property type="entry name" value="TRP_SYNTHASE_BETA"/>
    <property type="match status" value="1"/>
</dbReference>
<keyword evidence="5 11" id="KW-0028">Amino-acid biosynthesis</keyword>
<dbReference type="EC" id="4.2.1.20" evidence="11"/>
<sequence length="410" mass="43462">MSAGSTIGAAVAGRFGAYGGRYVPETLMAALEELEQAYALAQKDAAFQAELDNLLHHYCGRPTPLYFAKRLTGQLGGAKIYLKREDLLHTGAHKINNALGQGLLARRMGKQRIIAETGAGQHGVATATVCALLGLECVVYMGEEDMRRQELNVYRMRLLGAEVRGVSAGSATLKDAINEAMRDWVTNVRTTYYILGSALGAHPYPTMVRDFHRVISREARAQMLEQEGKLPTAIVACVGGGSNAIGAFYEFLPDAKVQLIGVEAGGRGTALGEHAARFQKVGGGLPGVLQGTYSYVLQNDAGQVSSTHSVSAGLDYASVGPEHAMLHDSGRATYVSCSDDAALKATVTLSRTEGILPALESAHAVAEAIRLAPTMAKTDVLMVNLSGRGDKDMGILARELQLEGASEVKA</sequence>
<dbReference type="InterPro" id="IPR001926">
    <property type="entry name" value="TrpB-like_PALP"/>
</dbReference>
<proteinExistence type="inferred from homology"/>
<comment type="cofactor">
    <cofactor evidence="1 11">
        <name>pyridoxal 5'-phosphate</name>
        <dbReference type="ChEBI" id="CHEBI:597326"/>
    </cofactor>
</comment>
<dbReference type="NCBIfam" id="TIGR00263">
    <property type="entry name" value="trpB"/>
    <property type="match status" value="1"/>
</dbReference>
<comment type="pathway">
    <text evidence="2 11">Amino-acid biosynthesis; L-tryptophan biosynthesis; L-tryptophan from chorismate: step 5/5.</text>
</comment>
<dbReference type="Pfam" id="PF00291">
    <property type="entry name" value="PALP"/>
    <property type="match status" value="1"/>
</dbReference>
<keyword evidence="8 11" id="KW-0057">Aromatic amino acid biosynthesis</keyword>
<reference evidence="13 14" key="1">
    <citation type="submission" date="2020-08" db="EMBL/GenBank/DDBJ databases">
        <title>Genomic Encyclopedia of Type Strains, Phase IV (KMG-V): Genome sequencing to study the core and pangenomes of soil and plant-associated prokaryotes.</title>
        <authorList>
            <person name="Whitman W."/>
        </authorList>
    </citation>
    <scope>NUCLEOTIDE SEQUENCE [LARGE SCALE GENOMIC DNA]</scope>
    <source>
        <strain evidence="13 14">M8US30</strain>
    </source>
</reference>
<accession>A0A7W8JDS3</accession>
<evidence type="ECO:0000256" key="7">
    <source>
        <dbReference type="ARBA" id="ARBA00022898"/>
    </source>
</evidence>
<evidence type="ECO:0000313" key="14">
    <source>
        <dbReference type="Proteomes" id="UP000569092"/>
    </source>
</evidence>
<dbReference type="GO" id="GO:0004834">
    <property type="term" value="F:tryptophan synthase activity"/>
    <property type="evidence" value="ECO:0007669"/>
    <property type="project" value="UniProtKB-UniRule"/>
</dbReference>
<dbReference type="PANTHER" id="PTHR48077">
    <property type="entry name" value="TRYPTOPHAN SYNTHASE-RELATED"/>
    <property type="match status" value="1"/>
</dbReference>
<organism evidence="13 14">
    <name type="scientific">Tunturiibacter lichenicola</name>
    <dbReference type="NCBI Taxonomy" id="2051959"/>
    <lineage>
        <taxon>Bacteria</taxon>
        <taxon>Pseudomonadati</taxon>
        <taxon>Acidobacteriota</taxon>
        <taxon>Terriglobia</taxon>
        <taxon>Terriglobales</taxon>
        <taxon>Acidobacteriaceae</taxon>
        <taxon>Tunturiibacter</taxon>
    </lineage>
</organism>
<evidence type="ECO:0000256" key="8">
    <source>
        <dbReference type="ARBA" id="ARBA00023141"/>
    </source>
</evidence>
<dbReference type="InterPro" id="IPR006653">
    <property type="entry name" value="Trp_synth_b_CS"/>
</dbReference>
<protein>
    <recommendedName>
        <fullName evidence="11">Tryptophan synthase beta chain</fullName>
        <ecNumber evidence="11">4.2.1.20</ecNumber>
    </recommendedName>
</protein>
<dbReference type="GO" id="GO:0005737">
    <property type="term" value="C:cytoplasm"/>
    <property type="evidence" value="ECO:0007669"/>
    <property type="project" value="TreeGrafter"/>
</dbReference>
<evidence type="ECO:0000256" key="11">
    <source>
        <dbReference type="HAMAP-Rule" id="MF_00133"/>
    </source>
</evidence>
<dbReference type="FunFam" id="3.40.50.1100:FF:000004">
    <property type="entry name" value="Tryptophan synthase beta chain"/>
    <property type="match status" value="1"/>
</dbReference>
<dbReference type="InterPro" id="IPR006654">
    <property type="entry name" value="Trp_synth_beta"/>
</dbReference>
<evidence type="ECO:0000256" key="10">
    <source>
        <dbReference type="ARBA" id="ARBA00049047"/>
    </source>
</evidence>
<name>A0A7W8JDS3_9BACT</name>
<evidence type="ECO:0000256" key="2">
    <source>
        <dbReference type="ARBA" id="ARBA00004733"/>
    </source>
</evidence>
<dbReference type="Proteomes" id="UP000569092">
    <property type="component" value="Unassembled WGS sequence"/>
</dbReference>
<feature type="modified residue" description="N6-(pyridoxal phosphate)lysine" evidence="11">
    <location>
        <position position="94"/>
    </location>
</feature>
<dbReference type="InterPro" id="IPR023026">
    <property type="entry name" value="Trp_synth_beta/beta-like"/>
</dbReference>
<dbReference type="UniPathway" id="UPA00035">
    <property type="reaction ID" value="UER00044"/>
</dbReference>
<dbReference type="EMBL" id="JACHDZ010000009">
    <property type="protein sequence ID" value="MBB5346092.1"/>
    <property type="molecule type" value="Genomic_DNA"/>
</dbReference>
<keyword evidence="7 11" id="KW-0663">Pyridoxal phosphate</keyword>
<dbReference type="PANTHER" id="PTHR48077:SF3">
    <property type="entry name" value="TRYPTOPHAN SYNTHASE"/>
    <property type="match status" value="1"/>
</dbReference>
<dbReference type="AlphaFoldDB" id="A0A7W8JDS3"/>
<feature type="domain" description="Tryptophan synthase beta chain-like PALP" evidence="12">
    <location>
        <begin position="60"/>
        <end position="386"/>
    </location>
</feature>
<dbReference type="SUPFAM" id="SSF53686">
    <property type="entry name" value="Tryptophan synthase beta subunit-like PLP-dependent enzymes"/>
    <property type="match status" value="1"/>
</dbReference>
<comment type="similarity">
    <text evidence="3 11">Belongs to the TrpB family.</text>
</comment>
<evidence type="ECO:0000256" key="3">
    <source>
        <dbReference type="ARBA" id="ARBA00009982"/>
    </source>
</evidence>